<evidence type="ECO:0000313" key="3">
    <source>
        <dbReference type="EMBL" id="RZI00480.1"/>
    </source>
</evidence>
<proteinExistence type="predicted"/>
<feature type="domain" description="FAD-dependent urate hydroxylase HpyO/Asp monooxygenase CreE-like FAD/NAD(P)-binding" evidence="1">
    <location>
        <begin position="4"/>
        <end position="159"/>
    </location>
</feature>
<dbReference type="PANTHER" id="PTHR40254:SF1">
    <property type="entry name" value="BLR0577 PROTEIN"/>
    <property type="match status" value="1"/>
</dbReference>
<protein>
    <submittedName>
        <fullName evidence="2">FAD/NAD(P)-binding protein</fullName>
    </submittedName>
    <submittedName>
        <fullName evidence="3">Pyridine nucleotide-disulfide oxidoreductase</fullName>
    </submittedName>
</protein>
<dbReference type="EMBL" id="RQTE01000269">
    <property type="protein sequence ID" value="RZI00480.1"/>
    <property type="molecule type" value="Genomic_DNA"/>
</dbReference>
<dbReference type="InterPro" id="IPR036188">
    <property type="entry name" value="FAD/NAD-bd_sf"/>
</dbReference>
<gene>
    <name evidence="3" type="ORF">EIG99_11445</name>
    <name evidence="2" type="ORF">I6J05_05085</name>
</gene>
<name>A0A143P8F8_9STAP</name>
<dbReference type="KEGG" id="scv:A4G25_00650"/>
<evidence type="ECO:0000313" key="4">
    <source>
        <dbReference type="Proteomes" id="UP000293854"/>
    </source>
</evidence>
<sequence length="493" mass="56896">MRVAIIGMGTAGVSILRQLESHSYFKELDIDVYDDPQNMGQGVPFQNDSSQLLINLPSKDMSLNFHDAAEFFNWYESQNQFKFENATYLPRFVFGHYMKSYLEKFDREYDNIHLITEKATEMYLEQGFERNAKIQYFVCTNHQQEACRQYDYVFLTVGTMAYHDPYHLKGLKGYIKSPYPTYETLNDVKDTDDIAIIGTGLSSLDVIRYVVKHHPNLPITATSRHGEFPSVRGNMIDITLKHITKENFDKILRSHFGVVPLESMIRLFEKECETYDIPLEALIHRKVGDPVKDLKYDLSHPEILGVFQSLLETIKENMNWIWNSLSLQDQEAFMKKYMPILKANSNPMPPRTARLLIEEIEAGHVVVKKDLENVRYENEVYVFEYPDQDEPDYYNVVINATGPRTQLKDLDDDDGFIVDIANRQIVQAHPMGGIQIVPETNQVISPRHGTLPHLIAIGQITNGINQARNGVNMIVRQSVQAVESLYAFHQENR</sequence>
<keyword evidence="5" id="KW-1185">Reference proteome</keyword>
<dbReference type="GeneID" id="93726351"/>
<dbReference type="SUPFAM" id="SSF51905">
    <property type="entry name" value="FAD/NAD(P)-binding domain"/>
    <property type="match status" value="1"/>
</dbReference>
<dbReference type="InterPro" id="IPR038732">
    <property type="entry name" value="HpyO/CreE_NAD-binding"/>
</dbReference>
<accession>A0A143P8F8</accession>
<dbReference type="Pfam" id="PF13454">
    <property type="entry name" value="NAD_binding_9"/>
    <property type="match status" value="1"/>
</dbReference>
<organism evidence="3 4">
    <name type="scientific">Staphylococcus condimenti</name>
    <dbReference type="NCBI Taxonomy" id="70255"/>
    <lineage>
        <taxon>Bacteria</taxon>
        <taxon>Bacillati</taxon>
        <taxon>Bacillota</taxon>
        <taxon>Bacilli</taxon>
        <taxon>Bacillales</taxon>
        <taxon>Staphylococcaceae</taxon>
        <taxon>Staphylococcus</taxon>
    </lineage>
</organism>
<dbReference type="EMBL" id="CP068073">
    <property type="protein sequence ID" value="QQS83700.1"/>
    <property type="molecule type" value="Genomic_DNA"/>
</dbReference>
<dbReference type="RefSeq" id="WP_047131941.1">
    <property type="nucleotide sequence ID" value="NZ_CP015114.1"/>
</dbReference>
<dbReference type="Proteomes" id="UP000595942">
    <property type="component" value="Chromosome"/>
</dbReference>
<evidence type="ECO:0000259" key="1">
    <source>
        <dbReference type="Pfam" id="PF13454"/>
    </source>
</evidence>
<dbReference type="AlphaFoldDB" id="A0A143P8F8"/>
<reference evidence="2 5" key="2">
    <citation type="submission" date="2021-01" db="EMBL/GenBank/DDBJ databases">
        <title>FDA dAtabase for Regulatory Grade micrObial Sequences (FDA-ARGOS): Supporting development and validation of Infectious Disease Dx tests.</title>
        <authorList>
            <person name="Sproer C."/>
            <person name="Gronow S."/>
            <person name="Severitt S."/>
            <person name="Schroder I."/>
            <person name="Tallon L."/>
            <person name="Sadzewicz L."/>
            <person name="Zhao X."/>
            <person name="Boylan J."/>
            <person name="Ott S."/>
            <person name="Bowen H."/>
            <person name="Vavikolanu K."/>
            <person name="Mehta A."/>
            <person name="Aluvathingal J."/>
            <person name="Nadendla S."/>
            <person name="Lowell S."/>
            <person name="Myers T."/>
            <person name="Yan Y."/>
            <person name="Sichtig H."/>
        </authorList>
    </citation>
    <scope>NUCLEOTIDE SEQUENCE [LARGE SCALE GENOMIC DNA]</scope>
    <source>
        <strain evidence="2 5">FDAARGOS_1148</strain>
    </source>
</reference>
<evidence type="ECO:0000313" key="5">
    <source>
        <dbReference type="Proteomes" id="UP000595942"/>
    </source>
</evidence>
<dbReference type="Proteomes" id="UP000293854">
    <property type="component" value="Unassembled WGS sequence"/>
</dbReference>
<dbReference type="Gene3D" id="3.50.50.60">
    <property type="entry name" value="FAD/NAD(P)-binding domain"/>
    <property type="match status" value="1"/>
</dbReference>
<reference evidence="3 4" key="1">
    <citation type="submission" date="2018-11" db="EMBL/GenBank/DDBJ databases">
        <title>Genomic profiling of Staphylococcus species from a Poultry farm system in KwaZulu-Natal, South Africa.</title>
        <authorList>
            <person name="Amoako D.G."/>
            <person name="Somboro A.M."/>
            <person name="Abia A.L.K."/>
            <person name="Bester L.A."/>
            <person name="Essack S.Y."/>
        </authorList>
    </citation>
    <scope>NUCLEOTIDE SEQUENCE [LARGE SCALE GENOMIC DNA]</scope>
    <source>
        <strain evidence="3 4">SA11</strain>
    </source>
</reference>
<evidence type="ECO:0000313" key="2">
    <source>
        <dbReference type="EMBL" id="QQS83700.1"/>
    </source>
</evidence>
<dbReference type="InterPro" id="IPR052189">
    <property type="entry name" value="L-asp_N-monooxygenase_NS-form"/>
</dbReference>
<dbReference type="PANTHER" id="PTHR40254">
    <property type="entry name" value="BLR0577 PROTEIN"/>
    <property type="match status" value="1"/>
</dbReference>
<dbReference type="OrthoDB" id="2211465at2"/>